<dbReference type="KEGG" id="ctak:4412677_02503"/>
<dbReference type="EC" id="2.7.1.2" evidence="4"/>
<comment type="similarity">
    <text evidence="3">Belongs to the bacterial glucokinase family.</text>
</comment>
<gene>
    <name evidence="4" type="primary">glk</name>
    <name evidence="4" type="ORF">SAMEA4412677_02503</name>
</gene>
<sequence length="352" mass="39793">MCAKTKFPLYLPGRDCPTNKNTAVIAADLRRKKSKISVYNCSEGDIQLKVEADYNTEDFPDFSAIAQKFISDYQISGIERISIAVPGPVISGRCETENLPWVIEAEVVRTDLGFKKAYLINDLEATAYSLADVYDNKFETIHTSKNRVRGNVAILAPGNGLGEAGLFYDGVSLRPFATEGGHSEFSPRTDFEIQFYQFLNKIYGIVTWESVLSKNGIYNIYRFLRDVGRHKEDQGLNEKVHNEDFLDVIAGYGRENSSRLVDLTVEMFLQFLAREANNLVLKLKATGGLIITGEITDKIHSLIDREKFYKDFKISDRMEHLLKDIPIYILRNEMGIIEGAAYYGTFIETGNQ</sequence>
<dbReference type="RefSeq" id="WP_095073661.1">
    <property type="nucleotide sequence ID" value="NZ_LT906465.1"/>
</dbReference>
<dbReference type="InterPro" id="IPR043129">
    <property type="entry name" value="ATPase_NBD"/>
</dbReference>
<dbReference type="AlphaFoldDB" id="A0A239XXT3"/>
<dbReference type="InterPro" id="IPR003836">
    <property type="entry name" value="Glucokinase"/>
</dbReference>
<keyword evidence="1 4" id="KW-0808">Transferase</keyword>
<name>A0A239XXT3_9FLAO</name>
<reference evidence="4 5" key="1">
    <citation type="submission" date="2017-06" db="EMBL/GenBank/DDBJ databases">
        <authorList>
            <consortium name="Pathogen Informatics"/>
        </authorList>
    </citation>
    <scope>NUCLEOTIDE SEQUENCE [LARGE SCALE GENOMIC DNA]</scope>
    <source>
        <strain evidence="4 5">NCTC13490</strain>
    </source>
</reference>
<evidence type="ECO:0000313" key="4">
    <source>
        <dbReference type="EMBL" id="SNV50824.1"/>
    </source>
</evidence>
<dbReference type="PANTHER" id="PTHR47363">
    <property type="entry name" value="GLUCOKINASE"/>
    <property type="match status" value="1"/>
</dbReference>
<dbReference type="GO" id="GO:0004340">
    <property type="term" value="F:glucokinase activity"/>
    <property type="evidence" value="ECO:0007669"/>
    <property type="project" value="UniProtKB-EC"/>
</dbReference>
<protein>
    <submittedName>
        <fullName evidence="4">Glucokinase</fullName>
        <ecNumber evidence="4">2.7.1.2</ecNumber>
    </submittedName>
</protein>
<dbReference type="Gene3D" id="3.40.367.20">
    <property type="match status" value="1"/>
</dbReference>
<dbReference type="EMBL" id="LT906465">
    <property type="protein sequence ID" value="SNV50824.1"/>
    <property type="molecule type" value="Genomic_DNA"/>
</dbReference>
<dbReference type="GO" id="GO:0005536">
    <property type="term" value="F:D-glucose binding"/>
    <property type="evidence" value="ECO:0007669"/>
    <property type="project" value="InterPro"/>
</dbReference>
<dbReference type="SUPFAM" id="SSF53067">
    <property type="entry name" value="Actin-like ATPase domain"/>
    <property type="match status" value="1"/>
</dbReference>
<dbReference type="GO" id="GO:0006096">
    <property type="term" value="P:glycolytic process"/>
    <property type="evidence" value="ECO:0007669"/>
    <property type="project" value="InterPro"/>
</dbReference>
<dbReference type="Proteomes" id="UP000215196">
    <property type="component" value="Chromosome 1"/>
</dbReference>
<dbReference type="Gene3D" id="3.30.420.40">
    <property type="match status" value="1"/>
</dbReference>
<organism evidence="4 5">
    <name type="scientific">Chryseobacterium taklimakanense</name>
    <dbReference type="NCBI Taxonomy" id="536441"/>
    <lineage>
        <taxon>Bacteria</taxon>
        <taxon>Pseudomonadati</taxon>
        <taxon>Bacteroidota</taxon>
        <taxon>Flavobacteriia</taxon>
        <taxon>Flavobacteriales</taxon>
        <taxon>Weeksellaceae</taxon>
        <taxon>Chryseobacterium group</taxon>
        <taxon>Chryseobacterium</taxon>
    </lineage>
</organism>
<dbReference type="PANTHER" id="PTHR47363:SF1">
    <property type="entry name" value="GLUCOKINASE"/>
    <property type="match status" value="1"/>
</dbReference>
<evidence type="ECO:0000313" key="5">
    <source>
        <dbReference type="Proteomes" id="UP000215196"/>
    </source>
</evidence>
<dbReference type="GO" id="GO:0005524">
    <property type="term" value="F:ATP binding"/>
    <property type="evidence" value="ECO:0007669"/>
    <property type="project" value="InterPro"/>
</dbReference>
<keyword evidence="5" id="KW-1185">Reference proteome</keyword>
<evidence type="ECO:0000256" key="3">
    <source>
        <dbReference type="RuleBase" id="RU004046"/>
    </source>
</evidence>
<proteinExistence type="inferred from homology"/>
<evidence type="ECO:0000256" key="1">
    <source>
        <dbReference type="ARBA" id="ARBA00022679"/>
    </source>
</evidence>
<evidence type="ECO:0000256" key="2">
    <source>
        <dbReference type="ARBA" id="ARBA00022777"/>
    </source>
</evidence>
<keyword evidence="2 4" id="KW-0418">Kinase</keyword>
<dbReference type="CDD" id="cd24008">
    <property type="entry name" value="ASKHA_NBD_GLK"/>
    <property type="match status" value="1"/>
</dbReference>
<dbReference type="Pfam" id="PF02685">
    <property type="entry name" value="Glucokinase"/>
    <property type="match status" value="1"/>
</dbReference>
<accession>A0A239XXT3</accession>